<sequence>MAPRRANAIPIQVEPMGRHDLLVAYPLMRLKTPSMTPGEWMRTARILTRENENPTQGGLLARYEGARAPCGLAIYRREAKRGGKTRLIVDSIIVATCGASWPVVHAIAAESVRVAARLGCVETEYHIAAQDMAMAFEFHAAGIADEIVVLQKNHRPMEQPFS</sequence>
<comment type="caution">
    <text evidence="1">The sequence shown here is derived from an EMBL/GenBank/DDBJ whole genome shotgun (WGS) entry which is preliminary data.</text>
</comment>
<dbReference type="Proteomes" id="UP000664771">
    <property type="component" value="Unassembled WGS sequence"/>
</dbReference>
<accession>A0ABS3M1K0</accession>
<name>A0ABS3M1K0_9PROT</name>
<keyword evidence="2" id="KW-1185">Reference proteome</keyword>
<evidence type="ECO:0000313" key="1">
    <source>
        <dbReference type="EMBL" id="MBO1362033.1"/>
    </source>
</evidence>
<dbReference type="EMBL" id="JAFVMF010000043">
    <property type="protein sequence ID" value="MBO1362033.1"/>
    <property type="molecule type" value="Genomic_DNA"/>
</dbReference>
<organism evidence="1 2">
    <name type="scientific">Acetobacter sacchari</name>
    <dbReference type="NCBI Taxonomy" id="2661687"/>
    <lineage>
        <taxon>Bacteria</taxon>
        <taxon>Pseudomonadati</taxon>
        <taxon>Pseudomonadota</taxon>
        <taxon>Alphaproteobacteria</taxon>
        <taxon>Acetobacterales</taxon>
        <taxon>Acetobacteraceae</taxon>
        <taxon>Acetobacter</taxon>
    </lineage>
</organism>
<dbReference type="RefSeq" id="WP_207884119.1">
    <property type="nucleotide sequence ID" value="NZ_JAFVMF010000043.1"/>
</dbReference>
<gene>
    <name evidence="1" type="ORF">J2D73_19820</name>
</gene>
<proteinExistence type="predicted"/>
<evidence type="ECO:0000313" key="2">
    <source>
        <dbReference type="Proteomes" id="UP000664771"/>
    </source>
</evidence>
<protein>
    <submittedName>
        <fullName evidence="1">Uncharacterized protein</fullName>
    </submittedName>
</protein>
<reference evidence="1 2" key="1">
    <citation type="submission" date="2021-03" db="EMBL/GenBank/DDBJ databases">
        <title>The complete genome sequence of Acetobacter sacchari TBRC 11175.</title>
        <authorList>
            <person name="Charoenyingcharoen P."/>
            <person name="Yukphan P."/>
        </authorList>
    </citation>
    <scope>NUCLEOTIDE SEQUENCE [LARGE SCALE GENOMIC DNA]</scope>
    <source>
        <strain evidence="1 2">TBRC 11175</strain>
    </source>
</reference>